<sequence length="184" mass="21162">MSSSVNESTHWCYRCRQPVRPPTLDLICPSCDNDFLQELSEALGNMQSHSRDRLAQSFYTGMPMLGLSEIYKQRSPIFLNPHPAIEAMPSITITRRHVKSGLQCPVCQEDFERDTEAKQMPCNHLYHFDCIFPWLVQHNSCPVCRLQLRPESNGSKIMRALISFFWPFGGSSDQNTQYNLDSDD</sequence>
<evidence type="ECO:0000256" key="8">
    <source>
        <dbReference type="PROSITE-ProRule" id="PRU00175"/>
    </source>
</evidence>
<dbReference type="PROSITE" id="PS50089">
    <property type="entry name" value="ZF_RING_2"/>
    <property type="match status" value="1"/>
</dbReference>
<evidence type="ECO:0000256" key="1">
    <source>
        <dbReference type="ARBA" id="ARBA00000900"/>
    </source>
</evidence>
<comment type="caution">
    <text evidence="10">The sequence shown here is derived from an EMBL/GenBank/DDBJ whole genome shotgun (WGS) entry which is preliminary data.</text>
</comment>
<evidence type="ECO:0000313" key="10">
    <source>
        <dbReference type="EMBL" id="KAL2535967.1"/>
    </source>
</evidence>
<dbReference type="FunFam" id="3.30.40.10:FF:000022">
    <property type="entry name" value="E3 ubiquitin-protein ligase RING1-like"/>
    <property type="match status" value="1"/>
</dbReference>
<evidence type="ECO:0000256" key="7">
    <source>
        <dbReference type="ARBA" id="ARBA00022833"/>
    </source>
</evidence>
<gene>
    <name evidence="10" type="ORF">Fot_17358</name>
</gene>
<dbReference type="PANTHER" id="PTHR15710:SF126">
    <property type="entry name" value="RING-TYPE E3 UBIQUITIN TRANSFERASE"/>
    <property type="match status" value="1"/>
</dbReference>
<protein>
    <recommendedName>
        <fullName evidence="2">RING-type E3 ubiquitin transferase</fullName>
        <ecNumber evidence="2">2.3.2.27</ecNumber>
    </recommendedName>
</protein>
<evidence type="ECO:0000256" key="4">
    <source>
        <dbReference type="ARBA" id="ARBA00022723"/>
    </source>
</evidence>
<feature type="domain" description="RING-type" evidence="9">
    <location>
        <begin position="104"/>
        <end position="145"/>
    </location>
</feature>
<dbReference type="GO" id="GO:0061630">
    <property type="term" value="F:ubiquitin protein ligase activity"/>
    <property type="evidence" value="ECO:0007669"/>
    <property type="project" value="UniProtKB-EC"/>
</dbReference>
<accession>A0ABD1VF52</accession>
<proteinExistence type="predicted"/>
<dbReference type="Gene3D" id="3.30.40.10">
    <property type="entry name" value="Zinc/RING finger domain, C3HC4 (zinc finger)"/>
    <property type="match status" value="1"/>
</dbReference>
<dbReference type="PANTHER" id="PTHR15710">
    <property type="entry name" value="E3 UBIQUITIN-PROTEIN LIGASE PRAJA"/>
    <property type="match status" value="1"/>
</dbReference>
<dbReference type="EMBL" id="JBFOLJ010000005">
    <property type="protein sequence ID" value="KAL2535967.1"/>
    <property type="molecule type" value="Genomic_DNA"/>
</dbReference>
<keyword evidence="11" id="KW-1185">Reference proteome</keyword>
<keyword evidence="4" id="KW-0479">Metal-binding</keyword>
<keyword evidence="7" id="KW-0862">Zinc</keyword>
<dbReference type="InterPro" id="IPR001841">
    <property type="entry name" value="Znf_RING"/>
</dbReference>
<dbReference type="Proteomes" id="UP001604277">
    <property type="component" value="Unassembled WGS sequence"/>
</dbReference>
<dbReference type="AlphaFoldDB" id="A0ABD1VF52"/>
<comment type="catalytic activity">
    <reaction evidence="1">
        <text>S-ubiquitinyl-[E2 ubiquitin-conjugating enzyme]-L-cysteine + [acceptor protein]-L-lysine = [E2 ubiquitin-conjugating enzyme]-L-cysteine + N(6)-ubiquitinyl-[acceptor protein]-L-lysine.</text>
        <dbReference type="EC" id="2.3.2.27"/>
    </reaction>
</comment>
<dbReference type="EC" id="2.3.2.27" evidence="2"/>
<keyword evidence="6" id="KW-0833">Ubl conjugation pathway</keyword>
<dbReference type="SUPFAM" id="SSF57850">
    <property type="entry name" value="RING/U-box"/>
    <property type="match status" value="1"/>
</dbReference>
<evidence type="ECO:0000313" key="11">
    <source>
        <dbReference type="Proteomes" id="UP001604277"/>
    </source>
</evidence>
<organism evidence="10 11">
    <name type="scientific">Forsythia ovata</name>
    <dbReference type="NCBI Taxonomy" id="205694"/>
    <lineage>
        <taxon>Eukaryota</taxon>
        <taxon>Viridiplantae</taxon>
        <taxon>Streptophyta</taxon>
        <taxon>Embryophyta</taxon>
        <taxon>Tracheophyta</taxon>
        <taxon>Spermatophyta</taxon>
        <taxon>Magnoliopsida</taxon>
        <taxon>eudicotyledons</taxon>
        <taxon>Gunneridae</taxon>
        <taxon>Pentapetalae</taxon>
        <taxon>asterids</taxon>
        <taxon>lamiids</taxon>
        <taxon>Lamiales</taxon>
        <taxon>Oleaceae</taxon>
        <taxon>Forsythieae</taxon>
        <taxon>Forsythia</taxon>
    </lineage>
</organism>
<evidence type="ECO:0000256" key="3">
    <source>
        <dbReference type="ARBA" id="ARBA00022679"/>
    </source>
</evidence>
<dbReference type="Pfam" id="PF14369">
    <property type="entry name" value="Zn_ribbon_19"/>
    <property type="match status" value="1"/>
</dbReference>
<keyword evidence="3" id="KW-0808">Transferase</keyword>
<keyword evidence="5 8" id="KW-0863">Zinc-finger</keyword>
<evidence type="ECO:0000256" key="5">
    <source>
        <dbReference type="ARBA" id="ARBA00022771"/>
    </source>
</evidence>
<dbReference type="GO" id="GO:0008270">
    <property type="term" value="F:zinc ion binding"/>
    <property type="evidence" value="ECO:0007669"/>
    <property type="project" value="UniProtKB-KW"/>
</dbReference>
<dbReference type="SMART" id="SM00184">
    <property type="entry name" value="RING"/>
    <property type="match status" value="1"/>
</dbReference>
<dbReference type="InterPro" id="IPR039525">
    <property type="entry name" value="RNF126-like_zinc-ribbon"/>
</dbReference>
<name>A0ABD1VF52_9LAMI</name>
<reference evidence="11" key="1">
    <citation type="submission" date="2024-07" db="EMBL/GenBank/DDBJ databases">
        <title>Two chromosome-level genome assemblies of Korean endemic species Abeliophyllum distichum and Forsythia ovata (Oleaceae).</title>
        <authorList>
            <person name="Jang H."/>
        </authorList>
    </citation>
    <scope>NUCLEOTIDE SEQUENCE [LARGE SCALE GENOMIC DNA]</scope>
</reference>
<dbReference type="Pfam" id="PF13639">
    <property type="entry name" value="zf-RING_2"/>
    <property type="match status" value="1"/>
</dbReference>
<evidence type="ECO:0000256" key="2">
    <source>
        <dbReference type="ARBA" id="ARBA00012483"/>
    </source>
</evidence>
<evidence type="ECO:0000259" key="9">
    <source>
        <dbReference type="PROSITE" id="PS50089"/>
    </source>
</evidence>
<evidence type="ECO:0000256" key="6">
    <source>
        <dbReference type="ARBA" id="ARBA00022786"/>
    </source>
</evidence>
<dbReference type="InterPro" id="IPR013083">
    <property type="entry name" value="Znf_RING/FYVE/PHD"/>
</dbReference>